<gene>
    <name evidence="7" type="ORF">OSTQU699_LOCUS4765</name>
</gene>
<feature type="region of interest" description="Disordered" evidence="5">
    <location>
        <begin position="235"/>
        <end position="317"/>
    </location>
</feature>
<dbReference type="InterPro" id="IPR036770">
    <property type="entry name" value="Ankyrin_rpt-contain_sf"/>
</dbReference>
<dbReference type="InterPro" id="IPR001314">
    <property type="entry name" value="Peptidase_S1A"/>
</dbReference>
<protein>
    <recommendedName>
        <fullName evidence="6">Peptidase S1 domain-containing protein</fullName>
    </recommendedName>
</protein>
<dbReference type="Pfam" id="PF12796">
    <property type="entry name" value="Ank_2"/>
    <property type="match status" value="1"/>
</dbReference>
<keyword evidence="3" id="KW-0040">ANK repeat</keyword>
<evidence type="ECO:0000313" key="7">
    <source>
        <dbReference type="EMBL" id="CAD7699406.1"/>
    </source>
</evidence>
<dbReference type="PANTHER" id="PTHR24276:SF98">
    <property type="entry name" value="FI18310P1-RELATED"/>
    <property type="match status" value="1"/>
</dbReference>
<evidence type="ECO:0000256" key="1">
    <source>
        <dbReference type="ARBA" id="ARBA00007664"/>
    </source>
</evidence>
<feature type="repeat" description="ANK" evidence="3">
    <location>
        <begin position="370"/>
        <end position="402"/>
    </location>
</feature>
<dbReference type="CDD" id="cd00190">
    <property type="entry name" value="Tryp_SPc"/>
    <property type="match status" value="1"/>
</dbReference>
<dbReference type="InterPro" id="IPR001254">
    <property type="entry name" value="Trypsin_dom"/>
</dbReference>
<dbReference type="SUPFAM" id="SSF48403">
    <property type="entry name" value="Ankyrin repeat"/>
    <property type="match status" value="1"/>
</dbReference>
<dbReference type="SMART" id="SM00248">
    <property type="entry name" value="ANK"/>
    <property type="match status" value="3"/>
</dbReference>
<dbReference type="Pfam" id="PF00023">
    <property type="entry name" value="Ank"/>
    <property type="match status" value="1"/>
</dbReference>
<evidence type="ECO:0000259" key="6">
    <source>
        <dbReference type="PROSITE" id="PS50240"/>
    </source>
</evidence>
<evidence type="ECO:0000256" key="4">
    <source>
        <dbReference type="RuleBase" id="RU363034"/>
    </source>
</evidence>
<feature type="domain" description="Peptidase S1" evidence="6">
    <location>
        <begin position="1"/>
        <end position="236"/>
    </location>
</feature>
<evidence type="ECO:0000256" key="3">
    <source>
        <dbReference type="PROSITE-ProRule" id="PRU00023"/>
    </source>
</evidence>
<organism evidence="7 8">
    <name type="scientific">Ostreobium quekettii</name>
    <dbReference type="NCBI Taxonomy" id="121088"/>
    <lineage>
        <taxon>Eukaryota</taxon>
        <taxon>Viridiplantae</taxon>
        <taxon>Chlorophyta</taxon>
        <taxon>core chlorophytes</taxon>
        <taxon>Ulvophyceae</taxon>
        <taxon>TCBD clade</taxon>
        <taxon>Bryopsidales</taxon>
        <taxon>Ostreobineae</taxon>
        <taxon>Ostreobiaceae</taxon>
        <taxon>Ostreobium</taxon>
    </lineage>
</organism>
<comment type="similarity">
    <text evidence="1">Belongs to the peptidase S1 family.</text>
</comment>
<sequence length="501" mass="52448">MVSLQTRGNVHGCGGVLVDPQWVLTAAHCVDPHEPSSLGGTPTIVIGACNLEDTENENGVVEKMLPSDTIIHEDWTGELKDGNDIALLRLKTASRHIPGGLATAIHSLLGAEQLLALGWGKQENGTTGDRKQLQQATSIDYLQNKFCNSSEAWNGLIQSTMLCAFSFNGEDVCKGDSGGPLLQADAPGLDASRGEPGLDIVVGIASFGELTCGESRNPDVFTRLSSFRPWIDNKITGTQSSNASPFPLPSPPPESGEINPEASPPSPRTPPPSQAPGLPPPSPPSQAPRLPTPSPPSQAPRLPTTQSPSPSSDAPLLPAEEQSALDKELLELANSGESAEVETLAIELLSKGANLSARSSCGIPTIPDFDNSTVLHCAAAFDNLVVTRVLVEAGADVDAQARHGTPLHYAAARNSKRVAVFLIEQGADVGAVDSNDGEQPLHDASEYGSVDIAVSLVMAGADKQAKDIRGRTPKDRICVFSTVDGVGCTAEEESALKELLT</sequence>
<keyword evidence="2" id="KW-1015">Disulfide bond</keyword>
<reference evidence="7" key="1">
    <citation type="submission" date="2020-12" db="EMBL/GenBank/DDBJ databases">
        <authorList>
            <person name="Iha C."/>
        </authorList>
    </citation>
    <scope>NUCLEOTIDE SEQUENCE</scope>
</reference>
<dbReference type="Gene3D" id="2.40.10.10">
    <property type="entry name" value="Trypsin-like serine proteases"/>
    <property type="match status" value="2"/>
</dbReference>
<dbReference type="PROSITE" id="PS50297">
    <property type="entry name" value="ANK_REP_REGION"/>
    <property type="match status" value="3"/>
</dbReference>
<keyword evidence="4" id="KW-0378">Hydrolase</keyword>
<dbReference type="PROSITE" id="PS50088">
    <property type="entry name" value="ANK_REPEAT"/>
    <property type="match status" value="3"/>
</dbReference>
<dbReference type="SMART" id="SM00020">
    <property type="entry name" value="Tryp_SPc"/>
    <property type="match status" value="1"/>
</dbReference>
<dbReference type="PROSITE" id="PS50240">
    <property type="entry name" value="TRYPSIN_DOM"/>
    <property type="match status" value="1"/>
</dbReference>
<dbReference type="InterPro" id="IPR050430">
    <property type="entry name" value="Peptidase_S1"/>
</dbReference>
<dbReference type="GO" id="GO:0006508">
    <property type="term" value="P:proteolysis"/>
    <property type="evidence" value="ECO:0007669"/>
    <property type="project" value="UniProtKB-KW"/>
</dbReference>
<dbReference type="OrthoDB" id="10059102at2759"/>
<dbReference type="PROSITE" id="PS00135">
    <property type="entry name" value="TRYPSIN_SER"/>
    <property type="match status" value="1"/>
</dbReference>
<keyword evidence="4" id="KW-0720">Serine protease</keyword>
<dbReference type="InterPro" id="IPR018114">
    <property type="entry name" value="TRYPSIN_HIS"/>
</dbReference>
<accession>A0A8S1IWT1</accession>
<evidence type="ECO:0000313" key="8">
    <source>
        <dbReference type="Proteomes" id="UP000708148"/>
    </source>
</evidence>
<dbReference type="EMBL" id="CAJHUC010001013">
    <property type="protein sequence ID" value="CAD7699406.1"/>
    <property type="molecule type" value="Genomic_DNA"/>
</dbReference>
<comment type="caution">
    <text evidence="7">The sequence shown here is derived from an EMBL/GenBank/DDBJ whole genome shotgun (WGS) entry which is preliminary data.</text>
</comment>
<dbReference type="InterPro" id="IPR033116">
    <property type="entry name" value="TRYPSIN_SER"/>
</dbReference>
<keyword evidence="8" id="KW-1185">Reference proteome</keyword>
<feature type="repeat" description="ANK" evidence="3">
    <location>
        <begin position="402"/>
        <end position="434"/>
    </location>
</feature>
<dbReference type="InterPro" id="IPR043504">
    <property type="entry name" value="Peptidase_S1_PA_chymotrypsin"/>
</dbReference>
<dbReference type="Gene3D" id="1.25.40.20">
    <property type="entry name" value="Ankyrin repeat-containing domain"/>
    <property type="match status" value="2"/>
</dbReference>
<evidence type="ECO:0000256" key="5">
    <source>
        <dbReference type="SAM" id="MobiDB-lite"/>
    </source>
</evidence>
<dbReference type="SUPFAM" id="SSF50494">
    <property type="entry name" value="Trypsin-like serine proteases"/>
    <property type="match status" value="1"/>
</dbReference>
<feature type="repeat" description="ANK" evidence="3">
    <location>
        <begin position="436"/>
        <end position="468"/>
    </location>
</feature>
<evidence type="ECO:0000256" key="2">
    <source>
        <dbReference type="ARBA" id="ARBA00023157"/>
    </source>
</evidence>
<dbReference type="PRINTS" id="PR00722">
    <property type="entry name" value="CHYMOTRYPSIN"/>
</dbReference>
<dbReference type="PANTHER" id="PTHR24276">
    <property type="entry name" value="POLYSERASE-RELATED"/>
    <property type="match status" value="1"/>
</dbReference>
<dbReference type="InterPro" id="IPR009003">
    <property type="entry name" value="Peptidase_S1_PA"/>
</dbReference>
<keyword evidence="4" id="KW-0645">Protease</keyword>
<feature type="compositionally biased region" description="Pro residues" evidence="5">
    <location>
        <begin position="262"/>
        <end position="298"/>
    </location>
</feature>
<dbReference type="InterPro" id="IPR002110">
    <property type="entry name" value="Ankyrin_rpt"/>
</dbReference>
<dbReference type="PROSITE" id="PS00134">
    <property type="entry name" value="TRYPSIN_HIS"/>
    <property type="match status" value="1"/>
</dbReference>
<dbReference type="Pfam" id="PF00089">
    <property type="entry name" value="Trypsin"/>
    <property type="match status" value="1"/>
</dbReference>
<name>A0A8S1IWT1_9CHLO</name>
<dbReference type="AlphaFoldDB" id="A0A8S1IWT1"/>
<dbReference type="Proteomes" id="UP000708148">
    <property type="component" value="Unassembled WGS sequence"/>
</dbReference>
<proteinExistence type="inferred from homology"/>
<dbReference type="GO" id="GO:0004252">
    <property type="term" value="F:serine-type endopeptidase activity"/>
    <property type="evidence" value="ECO:0007669"/>
    <property type="project" value="InterPro"/>
</dbReference>
<feature type="compositionally biased region" description="Low complexity" evidence="5">
    <location>
        <begin position="299"/>
        <end position="317"/>
    </location>
</feature>